<comment type="caution">
    <text evidence="3">The sequence shown here is derived from an EMBL/GenBank/DDBJ whole genome shotgun (WGS) entry which is preliminary data.</text>
</comment>
<dbReference type="InterPro" id="IPR000073">
    <property type="entry name" value="AB_hydrolase_1"/>
</dbReference>
<dbReference type="Proteomes" id="UP000176846">
    <property type="component" value="Unassembled WGS sequence"/>
</dbReference>
<dbReference type="InterPro" id="IPR029058">
    <property type="entry name" value="AB_hydrolase_fold"/>
</dbReference>
<dbReference type="EMBL" id="MGEK01000006">
    <property type="protein sequence ID" value="OGL82834.1"/>
    <property type="molecule type" value="Genomic_DNA"/>
</dbReference>
<reference evidence="3 4" key="1">
    <citation type="journal article" date="2016" name="Nat. Commun.">
        <title>Thousands of microbial genomes shed light on interconnected biogeochemical processes in an aquifer system.</title>
        <authorList>
            <person name="Anantharaman K."/>
            <person name="Brown C.T."/>
            <person name="Hug L.A."/>
            <person name="Sharon I."/>
            <person name="Castelle C.J."/>
            <person name="Probst A.J."/>
            <person name="Thomas B.C."/>
            <person name="Singh A."/>
            <person name="Wilkins M.J."/>
            <person name="Karaoz U."/>
            <person name="Brodie E.L."/>
            <person name="Williams K.H."/>
            <person name="Hubbard S.S."/>
            <person name="Banfield J.F."/>
        </authorList>
    </citation>
    <scope>NUCLEOTIDE SEQUENCE [LARGE SCALE GENOMIC DNA]</scope>
</reference>
<sequence>MPPGERGGYNPEQLIPSEPTQPKDILAELDAQSVEIKKRRSLKITRPSNVRGPERKVDAKRPEQERNLIVRFEREEILRIYKLLREKGAHAGKSSEGKPSELLKRFRERAKQLERNLDLLSEQLYKNVRPVQIEDADIGQHVVPVAELCLPDDQRERTDKDTPYVTLAGIATNHHQQAALAMAMALQGKRVFAMTHPGNALAKTPKDWAKHVRQDGTYRLQAKVLQEAVKKLGLKEFHMVGYSMGASVALKAARDPEFSRAAKEIDLIEPLGFENLGLARLGYRFLGKETVGVMRDPESKLKAFLSGNKTTGLPGGPFIADAFALSKEQFTVRELAELRPEGKLRIWTMSQSTLVDVAAVRGKIAAANELREGATANHPIEFYTVEGDTHSTPLIHANGFASMLEHGPGVPSGDEVSIAQLDNSAARALFRGVVDAESRKERI</sequence>
<evidence type="ECO:0000313" key="3">
    <source>
        <dbReference type="EMBL" id="OGL82834.1"/>
    </source>
</evidence>
<evidence type="ECO:0000259" key="2">
    <source>
        <dbReference type="Pfam" id="PF00561"/>
    </source>
</evidence>
<dbReference type="Pfam" id="PF00561">
    <property type="entry name" value="Abhydrolase_1"/>
    <property type="match status" value="1"/>
</dbReference>
<organism evidence="3 4">
    <name type="scientific">Candidatus Uhrbacteria bacterium RIFCSPLOWO2_01_FULL_47_25</name>
    <dbReference type="NCBI Taxonomy" id="1802402"/>
    <lineage>
        <taxon>Bacteria</taxon>
        <taxon>Candidatus Uhriibacteriota</taxon>
    </lineage>
</organism>
<feature type="region of interest" description="Disordered" evidence="1">
    <location>
        <begin position="1"/>
        <end position="22"/>
    </location>
</feature>
<feature type="domain" description="AB hydrolase-1" evidence="2">
    <location>
        <begin position="168"/>
        <end position="255"/>
    </location>
</feature>
<dbReference type="SUPFAM" id="SSF53474">
    <property type="entry name" value="alpha/beta-Hydrolases"/>
    <property type="match status" value="1"/>
</dbReference>
<gene>
    <name evidence="3" type="ORF">A2936_04175</name>
</gene>
<dbReference type="Gene3D" id="3.40.50.1820">
    <property type="entry name" value="alpha/beta hydrolase"/>
    <property type="match status" value="1"/>
</dbReference>
<protein>
    <recommendedName>
        <fullName evidence="2">AB hydrolase-1 domain-containing protein</fullName>
    </recommendedName>
</protein>
<evidence type="ECO:0000256" key="1">
    <source>
        <dbReference type="SAM" id="MobiDB-lite"/>
    </source>
</evidence>
<feature type="compositionally biased region" description="Basic and acidic residues" evidence="1">
    <location>
        <begin position="52"/>
        <end position="62"/>
    </location>
</feature>
<feature type="region of interest" description="Disordered" evidence="1">
    <location>
        <begin position="38"/>
        <end position="62"/>
    </location>
</feature>
<evidence type="ECO:0000313" key="4">
    <source>
        <dbReference type="Proteomes" id="UP000176846"/>
    </source>
</evidence>
<accession>A0A1F7UYJ1</accession>
<proteinExistence type="predicted"/>
<name>A0A1F7UYJ1_9BACT</name>
<dbReference type="AlphaFoldDB" id="A0A1F7UYJ1"/>